<dbReference type="Proteomes" id="UP000265520">
    <property type="component" value="Unassembled WGS sequence"/>
</dbReference>
<dbReference type="AlphaFoldDB" id="A0A392VKL2"/>
<accession>A0A392VKL2</accession>
<evidence type="ECO:0000259" key="1">
    <source>
        <dbReference type="Pfam" id="PF25597"/>
    </source>
</evidence>
<sequence>MTPEEAWSGVKPSVHHFRVFGCLAHTHVPDVHRKKLDGRSIKCVLLG</sequence>
<protein>
    <submittedName>
        <fullName evidence="2">Retrovirus-related pol polyprotein from transposon tnt 1-94</fullName>
    </submittedName>
</protein>
<feature type="non-terminal residue" evidence="2">
    <location>
        <position position="47"/>
    </location>
</feature>
<dbReference type="InterPro" id="IPR057670">
    <property type="entry name" value="SH3_retrovirus"/>
</dbReference>
<evidence type="ECO:0000313" key="2">
    <source>
        <dbReference type="EMBL" id="MCI87962.1"/>
    </source>
</evidence>
<evidence type="ECO:0000313" key="3">
    <source>
        <dbReference type="Proteomes" id="UP000265520"/>
    </source>
</evidence>
<dbReference type="EMBL" id="LXQA011180141">
    <property type="protein sequence ID" value="MCI87962.1"/>
    <property type="molecule type" value="Genomic_DNA"/>
</dbReference>
<feature type="domain" description="Retroviral polymerase SH3-like" evidence="1">
    <location>
        <begin position="22"/>
        <end position="47"/>
    </location>
</feature>
<reference evidence="2 3" key="1">
    <citation type="journal article" date="2018" name="Front. Plant Sci.">
        <title>Red Clover (Trifolium pratense) and Zigzag Clover (T. medium) - A Picture of Genomic Similarities and Differences.</title>
        <authorList>
            <person name="Dluhosova J."/>
            <person name="Istvanek J."/>
            <person name="Nedelnik J."/>
            <person name="Repkova J."/>
        </authorList>
    </citation>
    <scope>NUCLEOTIDE SEQUENCE [LARGE SCALE GENOMIC DNA]</scope>
    <source>
        <strain evidence="3">cv. 10/8</strain>
        <tissue evidence="2">Leaf</tissue>
    </source>
</reference>
<dbReference type="Pfam" id="PF25597">
    <property type="entry name" value="SH3_retrovirus"/>
    <property type="match status" value="1"/>
</dbReference>
<name>A0A392VKL2_9FABA</name>
<keyword evidence="3" id="KW-1185">Reference proteome</keyword>
<organism evidence="2 3">
    <name type="scientific">Trifolium medium</name>
    <dbReference type="NCBI Taxonomy" id="97028"/>
    <lineage>
        <taxon>Eukaryota</taxon>
        <taxon>Viridiplantae</taxon>
        <taxon>Streptophyta</taxon>
        <taxon>Embryophyta</taxon>
        <taxon>Tracheophyta</taxon>
        <taxon>Spermatophyta</taxon>
        <taxon>Magnoliopsida</taxon>
        <taxon>eudicotyledons</taxon>
        <taxon>Gunneridae</taxon>
        <taxon>Pentapetalae</taxon>
        <taxon>rosids</taxon>
        <taxon>fabids</taxon>
        <taxon>Fabales</taxon>
        <taxon>Fabaceae</taxon>
        <taxon>Papilionoideae</taxon>
        <taxon>50 kb inversion clade</taxon>
        <taxon>NPAAA clade</taxon>
        <taxon>Hologalegina</taxon>
        <taxon>IRL clade</taxon>
        <taxon>Trifolieae</taxon>
        <taxon>Trifolium</taxon>
    </lineage>
</organism>
<proteinExistence type="predicted"/>
<comment type="caution">
    <text evidence="2">The sequence shown here is derived from an EMBL/GenBank/DDBJ whole genome shotgun (WGS) entry which is preliminary data.</text>
</comment>